<accession>A0AAD6WYL3</accession>
<keyword evidence="2" id="KW-1185">Reference proteome</keyword>
<evidence type="ECO:0000313" key="2">
    <source>
        <dbReference type="Proteomes" id="UP001218188"/>
    </source>
</evidence>
<name>A0AAD6WYL3_9AGAR</name>
<dbReference type="EMBL" id="JARJCM010000115">
    <property type="protein sequence ID" value="KAJ7028191.1"/>
    <property type="molecule type" value="Genomic_DNA"/>
</dbReference>
<organism evidence="1 2">
    <name type="scientific">Mycena alexandri</name>
    <dbReference type="NCBI Taxonomy" id="1745969"/>
    <lineage>
        <taxon>Eukaryota</taxon>
        <taxon>Fungi</taxon>
        <taxon>Dikarya</taxon>
        <taxon>Basidiomycota</taxon>
        <taxon>Agaricomycotina</taxon>
        <taxon>Agaricomycetes</taxon>
        <taxon>Agaricomycetidae</taxon>
        <taxon>Agaricales</taxon>
        <taxon>Marasmiineae</taxon>
        <taxon>Mycenaceae</taxon>
        <taxon>Mycena</taxon>
    </lineage>
</organism>
<protein>
    <submittedName>
        <fullName evidence="1">Uncharacterized protein</fullName>
    </submittedName>
</protein>
<reference evidence="1" key="1">
    <citation type="submission" date="2023-03" db="EMBL/GenBank/DDBJ databases">
        <title>Massive genome expansion in bonnet fungi (Mycena s.s.) driven by repeated elements and novel gene families across ecological guilds.</title>
        <authorList>
            <consortium name="Lawrence Berkeley National Laboratory"/>
            <person name="Harder C.B."/>
            <person name="Miyauchi S."/>
            <person name="Viragh M."/>
            <person name="Kuo A."/>
            <person name="Thoen E."/>
            <person name="Andreopoulos B."/>
            <person name="Lu D."/>
            <person name="Skrede I."/>
            <person name="Drula E."/>
            <person name="Henrissat B."/>
            <person name="Morin E."/>
            <person name="Kohler A."/>
            <person name="Barry K."/>
            <person name="LaButti K."/>
            <person name="Morin E."/>
            <person name="Salamov A."/>
            <person name="Lipzen A."/>
            <person name="Mereny Z."/>
            <person name="Hegedus B."/>
            <person name="Baldrian P."/>
            <person name="Stursova M."/>
            <person name="Weitz H."/>
            <person name="Taylor A."/>
            <person name="Grigoriev I.V."/>
            <person name="Nagy L.G."/>
            <person name="Martin F."/>
            <person name="Kauserud H."/>
        </authorList>
    </citation>
    <scope>NUCLEOTIDE SEQUENCE</scope>
    <source>
        <strain evidence="1">CBHHK200</strain>
    </source>
</reference>
<proteinExistence type="predicted"/>
<evidence type="ECO:0000313" key="1">
    <source>
        <dbReference type="EMBL" id="KAJ7028191.1"/>
    </source>
</evidence>
<dbReference type="AlphaFoldDB" id="A0AAD6WYL3"/>
<sequence length="168" mass="18655">MTTTFERRSTSPLEPNTVIKAVFTFSRLGAIKSISSMKMMAGELPSLSPAFLFMISGPLMMKKNTASGLDTDGLEQLDLPLWITVSCATMQSSAASGFRHLEFDCSHATTDECQWTRLPYFMSRQVWTLTRSPSLTRLSRAIRFTLNTAPDEDGVARFIPPFSTVVSK</sequence>
<dbReference type="Proteomes" id="UP001218188">
    <property type="component" value="Unassembled WGS sequence"/>
</dbReference>
<comment type="caution">
    <text evidence="1">The sequence shown here is derived from an EMBL/GenBank/DDBJ whole genome shotgun (WGS) entry which is preliminary data.</text>
</comment>
<feature type="non-terminal residue" evidence="1">
    <location>
        <position position="168"/>
    </location>
</feature>
<gene>
    <name evidence="1" type="ORF">C8F04DRAFT_1120277</name>
</gene>